<feature type="compositionally biased region" description="Low complexity" evidence="1">
    <location>
        <begin position="103"/>
        <end position="116"/>
    </location>
</feature>
<feature type="compositionally biased region" description="Basic and acidic residues" evidence="1">
    <location>
        <begin position="569"/>
        <end position="578"/>
    </location>
</feature>
<feature type="region of interest" description="Disordered" evidence="1">
    <location>
        <begin position="1414"/>
        <end position="1544"/>
    </location>
</feature>
<evidence type="ECO:0000256" key="1">
    <source>
        <dbReference type="SAM" id="MobiDB-lite"/>
    </source>
</evidence>
<feature type="compositionally biased region" description="Basic residues" evidence="1">
    <location>
        <begin position="1117"/>
        <end position="1126"/>
    </location>
</feature>
<feature type="region of interest" description="Disordered" evidence="1">
    <location>
        <begin position="749"/>
        <end position="785"/>
    </location>
</feature>
<feature type="compositionally biased region" description="Low complexity" evidence="1">
    <location>
        <begin position="1092"/>
        <end position="1107"/>
    </location>
</feature>
<reference evidence="2" key="1">
    <citation type="submission" date="2020-05" db="EMBL/GenBank/DDBJ databases">
        <title>Mycena genomes resolve the evolution of fungal bioluminescence.</title>
        <authorList>
            <person name="Tsai I.J."/>
        </authorList>
    </citation>
    <scope>NUCLEOTIDE SEQUENCE</scope>
    <source>
        <strain evidence="2">CCC161011</strain>
    </source>
</reference>
<comment type="caution">
    <text evidence="2">The sequence shown here is derived from an EMBL/GenBank/DDBJ whole genome shotgun (WGS) entry which is preliminary data.</text>
</comment>
<feature type="compositionally biased region" description="Low complexity" evidence="1">
    <location>
        <begin position="250"/>
        <end position="281"/>
    </location>
</feature>
<feature type="compositionally biased region" description="Low complexity" evidence="1">
    <location>
        <begin position="1016"/>
        <end position="1025"/>
    </location>
</feature>
<feature type="compositionally biased region" description="Basic residues" evidence="1">
    <location>
        <begin position="239"/>
        <end position="249"/>
    </location>
</feature>
<name>A0A8H7DBV7_9AGAR</name>
<organism evidence="2 3">
    <name type="scientific">Mycena venus</name>
    <dbReference type="NCBI Taxonomy" id="2733690"/>
    <lineage>
        <taxon>Eukaryota</taxon>
        <taxon>Fungi</taxon>
        <taxon>Dikarya</taxon>
        <taxon>Basidiomycota</taxon>
        <taxon>Agaricomycotina</taxon>
        <taxon>Agaricomycetes</taxon>
        <taxon>Agaricomycetidae</taxon>
        <taxon>Agaricales</taxon>
        <taxon>Marasmiineae</taxon>
        <taxon>Mycenaceae</taxon>
        <taxon>Mycena</taxon>
    </lineage>
</organism>
<feature type="compositionally biased region" description="Basic and acidic residues" evidence="1">
    <location>
        <begin position="608"/>
        <end position="645"/>
    </location>
</feature>
<feature type="compositionally biased region" description="Polar residues" evidence="1">
    <location>
        <begin position="1"/>
        <end position="20"/>
    </location>
</feature>
<feature type="compositionally biased region" description="Low complexity" evidence="1">
    <location>
        <begin position="183"/>
        <end position="238"/>
    </location>
</feature>
<feature type="region of interest" description="Disordered" evidence="1">
    <location>
        <begin position="350"/>
        <end position="378"/>
    </location>
</feature>
<dbReference type="EMBL" id="JACAZI010000002">
    <property type="protein sequence ID" value="KAF7368725.1"/>
    <property type="molecule type" value="Genomic_DNA"/>
</dbReference>
<feature type="region of interest" description="Disordered" evidence="1">
    <location>
        <begin position="822"/>
        <end position="841"/>
    </location>
</feature>
<feature type="compositionally biased region" description="Pro residues" evidence="1">
    <location>
        <begin position="424"/>
        <end position="437"/>
    </location>
</feature>
<dbReference type="OrthoDB" id="298344at2759"/>
<accession>A0A8H7DBV7</accession>
<dbReference type="Proteomes" id="UP000620124">
    <property type="component" value="Unassembled WGS sequence"/>
</dbReference>
<feature type="compositionally biased region" description="Polar residues" evidence="1">
    <location>
        <begin position="519"/>
        <end position="530"/>
    </location>
</feature>
<feature type="compositionally biased region" description="Low complexity" evidence="1">
    <location>
        <begin position="70"/>
        <end position="81"/>
    </location>
</feature>
<feature type="region of interest" description="Disordered" evidence="1">
    <location>
        <begin position="485"/>
        <end position="578"/>
    </location>
</feature>
<evidence type="ECO:0000313" key="2">
    <source>
        <dbReference type="EMBL" id="KAF7368725.1"/>
    </source>
</evidence>
<feature type="compositionally biased region" description="Pro residues" evidence="1">
    <location>
        <begin position="1057"/>
        <end position="1070"/>
    </location>
</feature>
<keyword evidence="3" id="KW-1185">Reference proteome</keyword>
<feature type="region of interest" description="Disordered" evidence="1">
    <location>
        <begin position="885"/>
        <end position="929"/>
    </location>
</feature>
<sequence length="1605" mass="171167">MATGTANPQATQTDSRQSLQFGRPQDILTTSLPSAELTILSDFGSMGSRSTPAHFGPPGAALRPNPNPNPNSSQTEPSTPTWGSTFSPTLSSFGPPGSILRTPSAGPSSPSAASPAMQTFSFGTPGPALRVPSGLVSATMSTLSIPALGAPLSPHSPTSPSRLRTLLPKPGPVSGMARFRLEQTSTPAPTATSSHSQSPAPHSQSHLLPYAQSQSHSHSLPAASSLHPATTSSSGITKSKAKAKAKAKPAAHNTAGMDSSPLSSLPSSPASSSRGGTAPAPSTLPWSWWVGNGYGRGHGYGENQNQNHVNNRRPMNMEVNMVEEMVAYAEEKEEARGKQKEIVTYMSRAKAESADGSVSGKSANSRSDSGRHRLFIPSPKIPHANLASLLPPAAQGTGIHRRTRAVHTLAVARGGPVVHTPSVIPTPPAPPRPPPPGVGVARKVVRDHDVNESQKRKREVMSYVFVPPAPYAVKRPRTDTETVLHRGRGVRKTYGGRGRRSESGGYSDQSRSRSREVKTWTNKSRGQWWSESRGYSAVPVPRRKNNDQWDGESDGESAISRSRTKNTAKAKEKNEGEVHLSLGDALNNAWANNESTGTFVGQAKGKRKEREITQGKARDRPQKRDRKEDEVEDGPRKRVKTEGRGAEQGIILKPTMDGREQPEKRARRAPRRRDDDMSLSAAPIRRSGAWCEEEASGALRLCFDIDIAEADSAACAALLHTGIPSIGAMAATEPREEAGGAVADQDVLAGGPVCGNDEAGPRQKGAKGGKKPREELPRGRPTQRTMQSLKYDLSPAQQRQGPSGSHASQEMQDVFIVQQPPLRMDFSNPTPKPVTQKPQALPTPLKSQALTSSQALTPAKSPLALHSSAATESMVEGLPIPLSAKARGKQKVPSEDVERTPSPGYLDSWINNSGSRERQSASHGRGVALDSPMDDLRIYFNVDPSPLRMHSSDLKISPQGLPSYPTAPAPAISPLSTSFPHAPEPQPHTPILYPTLVNEPYGDGTIDPALLGGGMPEPEVPVSFEPEMEDSYENQEEKDRMSSPSSPSTASSSSPEPAVPPLALTPPLVSPSPLRISQRQPVRRHIPDDMVPSDLLHSPTSSSSSSYADDRPPSPKAKPKATRKPKQTAVKRGVDKGGGTKVNDVVIPSMYNADGFFRYSGPPWPPGDPDAFCHQCRRKSKRLSMAFEDCNHVYCIGYPPNTVAFAATSPHENCPKCSDVCSCDHCTSRRGEEYQYSRHRRPIDETELIPRVPRTPGVARAQHNPYEILDQMVIEPTTFFATLYDLNGEPFARTFLGADGNTDFVVAKPIKRRRVFIGAVQEQWHLGPDPLVSLEPTPKSKRKLEGKPRYYIGKESVLSIRLRPLPSLPSLSPAPAPVIQVEDLVVPPEAATTTPTTPLAAAMDVDLPEPAISCDATSVAPTTPPRALVDVGSPEPVISRNATSATPTTPPRAPVNLPSPFASPLTSVADSETAAEDDAQGASEKARDQSPRGASEVVAVGDAECGSLKANDDTHDATAGPEGCDDANQGESGPCPSLYAADGADVPQPLRTHEVECSDAGLAGPSSFTEGPVFSLTDGEVAKAIFCAFSALATPTVVVRDSPPL</sequence>
<feature type="region of interest" description="Disordered" evidence="1">
    <location>
        <begin position="592"/>
        <end position="680"/>
    </location>
</feature>
<evidence type="ECO:0000313" key="3">
    <source>
        <dbReference type="Proteomes" id="UP000620124"/>
    </source>
</evidence>
<feature type="compositionally biased region" description="Polar residues" evidence="1">
    <location>
        <begin position="82"/>
        <end position="92"/>
    </location>
</feature>
<feature type="compositionally biased region" description="Low complexity" evidence="1">
    <location>
        <begin position="1042"/>
        <end position="1056"/>
    </location>
</feature>
<feature type="region of interest" description="Disordered" evidence="1">
    <location>
        <begin position="1"/>
        <end position="130"/>
    </location>
</feature>
<feature type="region of interest" description="Disordered" evidence="1">
    <location>
        <begin position="959"/>
        <end position="1141"/>
    </location>
</feature>
<feature type="region of interest" description="Disordered" evidence="1">
    <location>
        <begin position="417"/>
        <end position="437"/>
    </location>
</feature>
<feature type="region of interest" description="Disordered" evidence="1">
    <location>
        <begin position="146"/>
        <end position="282"/>
    </location>
</feature>
<protein>
    <submittedName>
        <fullName evidence="2">Lid2 complex component snt2</fullName>
    </submittedName>
</protein>
<gene>
    <name evidence="2" type="ORF">MVEN_00197200</name>
</gene>
<proteinExistence type="predicted"/>